<organism evidence="1 2">
    <name type="scientific">Chironomus riparius</name>
    <dbReference type="NCBI Taxonomy" id="315576"/>
    <lineage>
        <taxon>Eukaryota</taxon>
        <taxon>Metazoa</taxon>
        <taxon>Ecdysozoa</taxon>
        <taxon>Arthropoda</taxon>
        <taxon>Hexapoda</taxon>
        <taxon>Insecta</taxon>
        <taxon>Pterygota</taxon>
        <taxon>Neoptera</taxon>
        <taxon>Endopterygota</taxon>
        <taxon>Diptera</taxon>
        <taxon>Nematocera</taxon>
        <taxon>Chironomoidea</taxon>
        <taxon>Chironomidae</taxon>
        <taxon>Chironominae</taxon>
        <taxon>Chironomus</taxon>
    </lineage>
</organism>
<sequence length="1020" mass="120785">MNSTVVYKNVDVRFKDLFADGSVAYEKLTSDHISQFLEGMKLDFEDPYLHYLDELVIHDWGNLTDKLRDKFLTSNFTFQNESVRFMDLHGHAVSSFKVLSSQNIVDVLDGKQLLVNKMIENRTEFYVERIFWNEDILDIYGLYTKGNFKVSDWEKEEKFREFYDQFVGQNFSDYIQKIGESKRFAQLRLFFVSRSDNSFDVLLNFSSFHDNFETILKSSESKKIFILSSEAGTGKTINFEQFAMRIKRKYPTKWVSYIDLKDYTKLYSENDTVKDVEALLFNILDLTSKSLFEQSIFHELYNSGSVVLLWNGFDEISPAYNKFILDTFVAIQNSTSNVQFICTRPLYSQQLVEAMKVLPYTLVSFSKDQQEEFLRKFFMSRNIEDIHIHSYINKTLKIVKSLKAKTSIAKTTEDFNTPLMLEMIADLISDNADIFESENLYEIYRKFVKKKIEIWRKKSEFAYKFLGDSVTEYRKFDMLEMYQMFALKSELRSISPFTHLTAGKLKIMRQKVPKELTSVEISRMGILYINGQNEFKFSHKTFAEFFVAQFFIENIYNAEVVDGEDALVLFHNFEYVTEYYGLDQLMTTNFMISYLQTQDGVASDGFEPKIVEIFKKKFKRIFFNILRDKRVDTFKFLFEFFKKDHKLLVELLEVDEAETLYTAAYNCAYFPDQIDSFDRKIIKDLGRKYLSKDEYERFVTGRDQKGVILYGLYVFNRQDVGKTGARRVFHDEYDLDEKILKNEDKIVVFKKIVKLLTKSEVKELLTSISSPINYKEFDLIVHPKFWNISQKFLSEQDQKQQISSIFYGLSRHNDPAPYLPSLISKTVNILTPSEVHKLFKSKNILHRSVHNFEPFWNFFVNQTTADQQTDMLNLEIDGECFYYYLYSPNQNCYFYPPFNIFHVTLISQYPSSYDSLQAFEFIRQIYEKYFDKSEMQDMILDSNDFMPYMIRLTPFESCERFVEFLRDLFKGSEGKLKEFLLRRINPTSFNIFEYLDNIGVENISKNVKLLSDMLDYIDKL</sequence>
<dbReference type="PANTHER" id="PTHR46312">
    <property type="entry name" value="NACHT DOMAIN-CONTAINING PROTEIN"/>
    <property type="match status" value="1"/>
</dbReference>
<dbReference type="SUPFAM" id="SSF52540">
    <property type="entry name" value="P-loop containing nucleoside triphosphate hydrolases"/>
    <property type="match status" value="1"/>
</dbReference>
<gene>
    <name evidence="1" type="ORF">CHIRRI_LOCUS14021</name>
</gene>
<evidence type="ECO:0008006" key="3">
    <source>
        <dbReference type="Google" id="ProtNLM"/>
    </source>
</evidence>
<proteinExistence type="predicted"/>
<dbReference type="InterPro" id="IPR027417">
    <property type="entry name" value="P-loop_NTPase"/>
</dbReference>
<accession>A0A9P0JGL2</accession>
<dbReference type="PANTHER" id="PTHR46312:SF2">
    <property type="entry name" value="NUCLEOTIDE-BINDING OLIGOMERIZATION DOMAIN-CONTAINING PROTEIN 2-LIKE"/>
    <property type="match status" value="1"/>
</dbReference>
<dbReference type="EMBL" id="OU895880">
    <property type="protein sequence ID" value="CAH1734728.1"/>
    <property type="molecule type" value="Genomic_DNA"/>
</dbReference>
<reference evidence="1" key="1">
    <citation type="submission" date="2022-01" db="EMBL/GenBank/DDBJ databases">
        <authorList>
            <person name="King R."/>
        </authorList>
    </citation>
    <scope>NUCLEOTIDE SEQUENCE</scope>
</reference>
<reference evidence="1" key="2">
    <citation type="submission" date="2022-10" db="EMBL/GenBank/DDBJ databases">
        <authorList>
            <consortium name="ENA_rothamsted_submissions"/>
            <consortium name="culmorum"/>
            <person name="King R."/>
        </authorList>
    </citation>
    <scope>NUCLEOTIDE SEQUENCE</scope>
</reference>
<evidence type="ECO:0000313" key="2">
    <source>
        <dbReference type="Proteomes" id="UP001153620"/>
    </source>
</evidence>
<dbReference type="AlphaFoldDB" id="A0A9P0JGL2"/>
<dbReference type="Proteomes" id="UP001153620">
    <property type="component" value="Chromosome 4"/>
</dbReference>
<dbReference type="OrthoDB" id="3565419at2759"/>
<evidence type="ECO:0000313" key="1">
    <source>
        <dbReference type="EMBL" id="CAH1734728.1"/>
    </source>
</evidence>
<keyword evidence="2" id="KW-1185">Reference proteome</keyword>
<protein>
    <recommendedName>
        <fullName evidence="3">NACHT domain-containing protein</fullName>
    </recommendedName>
</protein>
<name>A0A9P0JGL2_9DIPT</name>